<dbReference type="EMBL" id="BK059091">
    <property type="protein sequence ID" value="DAE28792.1"/>
    <property type="molecule type" value="Genomic_DNA"/>
</dbReference>
<organism evidence="1">
    <name type="scientific">virus sp. ctmTa7</name>
    <dbReference type="NCBI Taxonomy" id="2828255"/>
    <lineage>
        <taxon>Viruses</taxon>
    </lineage>
</organism>
<sequence>MSRYLMKFVGKYRVKANLDLETNDVPRDEHGVIDPDFDDIYIKCAKNAQIYHYGDDVIIGYIPSLGRAHNILIAMAKDLHLIPEESISRDYEALYSILNQDGTIYDIRENSEEIEFKFKDENIEFVAKYLQPQTSGASISPFSSKNLPKTSYVIPTEDLEEYLNITSVIQKEDKLKVGRLQNQFLRNILSNEEQYKDIDFKSDMKKKMLKGKEYIHSIGAWDKYLKYLQQEL</sequence>
<reference evidence="1" key="1">
    <citation type="journal article" date="2021" name="Proc. Natl. Acad. Sci. U.S.A.">
        <title>A Catalog of Tens of Thousands of Viruses from Human Metagenomes Reveals Hidden Associations with Chronic Diseases.</title>
        <authorList>
            <person name="Tisza M.J."/>
            <person name="Buck C.B."/>
        </authorList>
    </citation>
    <scope>NUCLEOTIDE SEQUENCE</scope>
    <source>
        <strain evidence="1">CtmTa7</strain>
    </source>
</reference>
<evidence type="ECO:0000313" key="1">
    <source>
        <dbReference type="EMBL" id="DAE28792.1"/>
    </source>
</evidence>
<proteinExistence type="predicted"/>
<protein>
    <submittedName>
        <fullName evidence="1">Uncharacterized protein</fullName>
    </submittedName>
</protein>
<accession>A0A8S5RBN6</accession>
<name>A0A8S5RBN6_9VIRU</name>